<dbReference type="AlphaFoldDB" id="A0A2S6GE07"/>
<dbReference type="Pfam" id="PF13006">
    <property type="entry name" value="Nterm_IS4"/>
    <property type="match status" value="1"/>
</dbReference>
<keyword evidence="4" id="KW-1185">Reference proteome</keyword>
<comment type="caution">
    <text evidence="3">The sequence shown here is derived from an EMBL/GenBank/DDBJ whole genome shotgun (WGS) entry which is preliminary data.</text>
</comment>
<proteinExistence type="predicted"/>
<evidence type="ECO:0000259" key="2">
    <source>
        <dbReference type="Pfam" id="PF13006"/>
    </source>
</evidence>
<dbReference type="Proteomes" id="UP000239203">
    <property type="component" value="Unassembled WGS sequence"/>
</dbReference>
<sequence length="54" mass="6195">MDEVVLSTGHGERRVWPLPARVVVHYMLALSLLFVNSHEEVIRKLVNGLRSLRT</sequence>
<accession>A0A2S6GE07</accession>
<feature type="transmembrane region" description="Helical" evidence="1">
    <location>
        <begin position="15"/>
        <end position="35"/>
    </location>
</feature>
<organism evidence="3 4">
    <name type="scientific">Actinokineospora auranticolor</name>
    <dbReference type="NCBI Taxonomy" id="155976"/>
    <lineage>
        <taxon>Bacteria</taxon>
        <taxon>Bacillati</taxon>
        <taxon>Actinomycetota</taxon>
        <taxon>Actinomycetes</taxon>
        <taxon>Pseudonocardiales</taxon>
        <taxon>Pseudonocardiaceae</taxon>
        <taxon>Actinokineospora</taxon>
    </lineage>
</organism>
<reference evidence="3 4" key="1">
    <citation type="submission" date="2018-02" db="EMBL/GenBank/DDBJ databases">
        <title>Genomic Encyclopedia of Archaeal and Bacterial Type Strains, Phase II (KMG-II): from individual species to whole genera.</title>
        <authorList>
            <person name="Goeker M."/>
        </authorList>
    </citation>
    <scope>NUCLEOTIDE SEQUENCE [LARGE SCALE GENOMIC DNA]</scope>
    <source>
        <strain evidence="3 4">YU 961-1</strain>
    </source>
</reference>
<gene>
    <name evidence="3" type="ORF">CLV40_12877</name>
</gene>
<evidence type="ECO:0000256" key="1">
    <source>
        <dbReference type="SAM" id="Phobius"/>
    </source>
</evidence>
<dbReference type="OrthoDB" id="477305at2"/>
<evidence type="ECO:0000313" key="3">
    <source>
        <dbReference type="EMBL" id="PPK63464.1"/>
    </source>
</evidence>
<dbReference type="EMBL" id="PTIX01000028">
    <property type="protein sequence ID" value="PPK63464.1"/>
    <property type="molecule type" value="Genomic_DNA"/>
</dbReference>
<evidence type="ECO:0000313" key="4">
    <source>
        <dbReference type="Proteomes" id="UP000239203"/>
    </source>
</evidence>
<feature type="domain" description="Transposase IS4 N-terminal" evidence="2">
    <location>
        <begin position="2"/>
        <end position="51"/>
    </location>
</feature>
<keyword evidence="1" id="KW-1133">Transmembrane helix</keyword>
<name>A0A2S6GE07_9PSEU</name>
<keyword evidence="1" id="KW-0472">Membrane</keyword>
<dbReference type="InterPro" id="IPR024473">
    <property type="entry name" value="Transposases_IS4_N"/>
</dbReference>
<protein>
    <submittedName>
        <fullName evidence="3">Transposase IS4-like protein</fullName>
    </submittedName>
</protein>
<keyword evidence="1" id="KW-0812">Transmembrane</keyword>